<protein>
    <submittedName>
        <fullName evidence="5">Bacterio-opsin activator</fullName>
    </submittedName>
</protein>
<dbReference type="InterPro" id="IPR007050">
    <property type="entry name" value="HTH_bacterioopsin"/>
</dbReference>
<dbReference type="AlphaFoldDB" id="A0A5P9P9F2"/>
<evidence type="ECO:0000313" key="6">
    <source>
        <dbReference type="Proteomes" id="UP000326170"/>
    </source>
</evidence>
<dbReference type="OrthoDB" id="163051at2157"/>
<accession>A0A5P9P9F2</accession>
<feature type="domain" description="HTH bat-type" evidence="3">
    <location>
        <begin position="156"/>
        <end position="206"/>
    </location>
</feature>
<geneLocation type="plasmid" evidence="5 6">
    <name>unnamed2</name>
</geneLocation>
<reference evidence="5 6" key="1">
    <citation type="journal article" date="2007" name="Int. J. Syst. Evol. Microbiol.">
        <title>Natronorubrum sulfidifaciens sp. nov., an extremely haloalkaliphilic archaeon isolated from Aiding salt lake in Xin-Jiang, China.</title>
        <authorList>
            <person name="Cui H.L."/>
            <person name="Tohty D."/>
            <person name="Liu H.C."/>
            <person name="Liu S.J."/>
            <person name="Oren A."/>
            <person name="Zhou P.J."/>
        </authorList>
    </citation>
    <scope>NUCLEOTIDE SEQUENCE [LARGE SCALE GENOMIC DNA]</scope>
    <source>
        <strain evidence="5 6">7-3</strain>
        <plasmid evidence="5">unnamed2</plasmid>
    </source>
</reference>
<keyword evidence="5" id="KW-0614">Plasmid</keyword>
<dbReference type="PANTHER" id="PTHR34236:SF1">
    <property type="entry name" value="DIMETHYL SULFOXIDE REDUCTASE TRANSCRIPTIONAL ACTIVATOR"/>
    <property type="match status" value="1"/>
</dbReference>
<dbReference type="PANTHER" id="PTHR34236">
    <property type="entry name" value="DIMETHYL SULFOXIDE REDUCTASE TRANSCRIPTIONAL ACTIVATOR"/>
    <property type="match status" value="1"/>
</dbReference>
<evidence type="ECO:0000259" key="4">
    <source>
        <dbReference type="Pfam" id="PF15915"/>
    </source>
</evidence>
<dbReference type="Pfam" id="PF04967">
    <property type="entry name" value="HTH_10"/>
    <property type="match status" value="1"/>
</dbReference>
<dbReference type="Pfam" id="PF15915">
    <property type="entry name" value="BAT"/>
    <property type="match status" value="1"/>
</dbReference>
<dbReference type="GeneID" id="42303300"/>
<keyword evidence="2" id="KW-0804">Transcription</keyword>
<evidence type="ECO:0000256" key="1">
    <source>
        <dbReference type="ARBA" id="ARBA00023015"/>
    </source>
</evidence>
<evidence type="ECO:0000313" key="5">
    <source>
        <dbReference type="EMBL" id="QFU84756.1"/>
    </source>
</evidence>
<dbReference type="Proteomes" id="UP000326170">
    <property type="component" value="Plasmid unnamed2"/>
</dbReference>
<keyword evidence="6" id="KW-1185">Reference proteome</keyword>
<dbReference type="InterPro" id="IPR031803">
    <property type="entry name" value="BAT_GAF/HTH-assoc"/>
</dbReference>
<organism evidence="5 6">
    <name type="scientific">Natronorubrum aibiense</name>
    <dbReference type="NCBI Taxonomy" id="348826"/>
    <lineage>
        <taxon>Archaea</taxon>
        <taxon>Methanobacteriati</taxon>
        <taxon>Methanobacteriota</taxon>
        <taxon>Stenosarchaea group</taxon>
        <taxon>Halobacteria</taxon>
        <taxon>Halobacteriales</taxon>
        <taxon>Natrialbaceae</taxon>
        <taxon>Natronorubrum</taxon>
    </lineage>
</organism>
<evidence type="ECO:0000259" key="3">
    <source>
        <dbReference type="Pfam" id="PF04967"/>
    </source>
</evidence>
<sequence length="217" mass="24740">MSLYGEFSVPTDAFALHYTLEQIQEITIETERVVATEVGLTNYFWVSGCNLDEFETVSEKDPSIQNLRRLDEFDRATLFRAEWTEQVDAIIFAYLEIGATILEATGSHDEWHFCMRFDTHDRLDQFQDHCDDQGISFRLTKLHEITQPHTGSQFGLTEKQSEALVTAWKMDYFTTANVTLADVASELGITPQSLSERLQRGYQSLIANTIVVTPPSD</sequence>
<dbReference type="EMBL" id="CP045490">
    <property type="protein sequence ID" value="QFU84756.1"/>
    <property type="molecule type" value="Genomic_DNA"/>
</dbReference>
<dbReference type="RefSeq" id="WP_152944315.1">
    <property type="nucleotide sequence ID" value="NZ_CP045490.1"/>
</dbReference>
<keyword evidence="1" id="KW-0805">Transcription regulation</keyword>
<evidence type="ECO:0000256" key="2">
    <source>
        <dbReference type="ARBA" id="ARBA00023163"/>
    </source>
</evidence>
<dbReference type="KEGG" id="nas:GCU68_19775"/>
<gene>
    <name evidence="5" type="ORF">GCU68_19775</name>
</gene>
<name>A0A5P9P9F2_9EURY</name>
<proteinExistence type="predicted"/>
<feature type="domain" description="Bacterioopsin transcriptional activator GAF and HTH associated" evidence="4">
    <location>
        <begin position="6"/>
        <end position="150"/>
    </location>
</feature>